<gene>
    <name evidence="3" type="ORF">PSJ8397_01799</name>
</gene>
<evidence type="ECO:0000313" key="3">
    <source>
        <dbReference type="EMBL" id="SLN35676.1"/>
    </source>
</evidence>
<proteinExistence type="predicted"/>
<reference evidence="3 4" key="1">
    <citation type="submission" date="2017-03" db="EMBL/GenBank/DDBJ databases">
        <authorList>
            <person name="Afonso C.L."/>
            <person name="Miller P.J."/>
            <person name="Scott M.A."/>
            <person name="Spackman E."/>
            <person name="Goraichik I."/>
            <person name="Dimitrov K.M."/>
            <person name="Suarez D.L."/>
            <person name="Swayne D.E."/>
        </authorList>
    </citation>
    <scope>NUCLEOTIDE SEQUENCE [LARGE SCALE GENOMIC DNA]</scope>
    <source>
        <strain evidence="3 4">CECT 8397</strain>
    </source>
</reference>
<dbReference type="Gene3D" id="2.50.20.10">
    <property type="entry name" value="Lipoprotein localisation LolA/LolB/LppX"/>
    <property type="match status" value="1"/>
</dbReference>
<dbReference type="PANTHER" id="PTHR35869">
    <property type="entry name" value="OUTER-MEMBRANE LIPOPROTEIN CARRIER PROTEIN"/>
    <property type="match status" value="1"/>
</dbReference>
<dbReference type="OrthoDB" id="9800501at2"/>
<feature type="chain" id="PRO_5010993034" evidence="2">
    <location>
        <begin position="28"/>
        <end position="205"/>
    </location>
</feature>
<dbReference type="Proteomes" id="UP000193623">
    <property type="component" value="Unassembled WGS sequence"/>
</dbReference>
<dbReference type="SUPFAM" id="SSF89392">
    <property type="entry name" value="Prokaryotic lipoproteins and lipoprotein localization factors"/>
    <property type="match status" value="1"/>
</dbReference>
<dbReference type="Pfam" id="PF03548">
    <property type="entry name" value="LolA"/>
    <property type="match status" value="1"/>
</dbReference>
<keyword evidence="3" id="KW-0449">Lipoprotein</keyword>
<dbReference type="EMBL" id="FWFT01000002">
    <property type="protein sequence ID" value="SLN35676.1"/>
    <property type="molecule type" value="Genomic_DNA"/>
</dbReference>
<keyword evidence="4" id="KW-1185">Reference proteome</keyword>
<dbReference type="CDD" id="cd16325">
    <property type="entry name" value="LolA"/>
    <property type="match status" value="1"/>
</dbReference>
<feature type="signal peptide" evidence="2">
    <location>
        <begin position="1"/>
        <end position="27"/>
    </location>
</feature>
<keyword evidence="1 2" id="KW-0732">Signal</keyword>
<evidence type="ECO:0000256" key="1">
    <source>
        <dbReference type="ARBA" id="ARBA00022729"/>
    </source>
</evidence>
<name>A0A1Y5S9N4_9RHOB</name>
<evidence type="ECO:0000256" key="2">
    <source>
        <dbReference type="SAM" id="SignalP"/>
    </source>
</evidence>
<sequence>MNKITRRLSMMALPLALAGFAASPSQAQQLSLAQVSGYLNSFTTAESEFTQINADGTISTGTVYIKRPNRVRFEYNPPERSLVVAGGGQVAIFDPRSDGGADRYPLNQTPLKIILERNVDLTRTDMVTRHVSDGTTTTVTAQDPDRPELGNIQMVYTANPVELRQWIITDDTGQQTTVILGDLQTGGSVPDILFNIQREMRNWGN</sequence>
<protein>
    <submittedName>
        <fullName evidence="3">Lipoprotein chaperone</fullName>
    </submittedName>
</protein>
<organism evidence="3 4">
    <name type="scientific">Pseudooctadecabacter jejudonensis</name>
    <dbReference type="NCBI Taxonomy" id="1391910"/>
    <lineage>
        <taxon>Bacteria</taxon>
        <taxon>Pseudomonadati</taxon>
        <taxon>Pseudomonadota</taxon>
        <taxon>Alphaproteobacteria</taxon>
        <taxon>Rhodobacterales</taxon>
        <taxon>Paracoccaceae</taxon>
        <taxon>Pseudooctadecabacter</taxon>
    </lineage>
</organism>
<accession>A0A1Y5S9N4</accession>
<dbReference type="InterPro" id="IPR029046">
    <property type="entry name" value="LolA/LolB/LppX"/>
</dbReference>
<dbReference type="AlphaFoldDB" id="A0A1Y5S9N4"/>
<dbReference type="PANTHER" id="PTHR35869:SF1">
    <property type="entry name" value="OUTER-MEMBRANE LIPOPROTEIN CARRIER PROTEIN"/>
    <property type="match status" value="1"/>
</dbReference>
<dbReference type="InterPro" id="IPR004564">
    <property type="entry name" value="OM_lipoprot_carrier_LolA-like"/>
</dbReference>
<evidence type="ECO:0000313" key="4">
    <source>
        <dbReference type="Proteomes" id="UP000193623"/>
    </source>
</evidence>